<protein>
    <recommendedName>
        <fullName evidence="12">Purine nucleoside phosphorylase</fullName>
    </recommendedName>
</protein>
<evidence type="ECO:0000313" key="14">
    <source>
        <dbReference type="Proteomes" id="UP001164305"/>
    </source>
</evidence>
<evidence type="ECO:0000256" key="12">
    <source>
        <dbReference type="RuleBase" id="RU361274"/>
    </source>
</evidence>
<dbReference type="NCBIfam" id="TIGR00726">
    <property type="entry name" value="peptidoglycan editing factor PgeF"/>
    <property type="match status" value="1"/>
</dbReference>
<keyword evidence="8" id="KW-0186">Copper</keyword>
<comment type="catalytic activity">
    <reaction evidence="11">
        <text>S-methyl-5'-thioadenosine + phosphate = 5-(methylsulfanyl)-alpha-D-ribose 1-phosphate + adenine</text>
        <dbReference type="Rhea" id="RHEA:11852"/>
        <dbReference type="ChEBI" id="CHEBI:16708"/>
        <dbReference type="ChEBI" id="CHEBI:17509"/>
        <dbReference type="ChEBI" id="CHEBI:43474"/>
        <dbReference type="ChEBI" id="CHEBI:58533"/>
        <dbReference type="EC" id="2.4.2.28"/>
    </reaction>
    <physiologicalReaction direction="left-to-right" evidence="11">
        <dbReference type="Rhea" id="RHEA:11853"/>
    </physiologicalReaction>
</comment>
<keyword evidence="14" id="KW-1185">Reference proteome</keyword>
<dbReference type="CDD" id="cd16833">
    <property type="entry name" value="YfiH"/>
    <property type="match status" value="1"/>
</dbReference>
<dbReference type="PANTHER" id="PTHR30616">
    <property type="entry name" value="UNCHARACTERIZED PROTEIN YFIH"/>
    <property type="match status" value="1"/>
</dbReference>
<dbReference type="InterPro" id="IPR011324">
    <property type="entry name" value="Cytotoxic_necrot_fac-like_cat"/>
</dbReference>
<comment type="catalytic activity">
    <reaction evidence="9">
        <text>adenosine + H2O + H(+) = inosine + NH4(+)</text>
        <dbReference type="Rhea" id="RHEA:24408"/>
        <dbReference type="ChEBI" id="CHEBI:15377"/>
        <dbReference type="ChEBI" id="CHEBI:15378"/>
        <dbReference type="ChEBI" id="CHEBI:16335"/>
        <dbReference type="ChEBI" id="CHEBI:17596"/>
        <dbReference type="ChEBI" id="CHEBI:28938"/>
        <dbReference type="EC" id="3.5.4.4"/>
    </reaction>
    <physiologicalReaction direction="left-to-right" evidence="9">
        <dbReference type="Rhea" id="RHEA:24409"/>
    </physiologicalReaction>
</comment>
<reference evidence="13" key="1">
    <citation type="submission" date="2022-10" db="EMBL/GenBank/DDBJ databases">
        <title>Whole-Genome Sequencing of Brachybacterium huguangmaarense BRM-3, Isolated from Betula schmidtii.</title>
        <authorList>
            <person name="Haam D."/>
        </authorList>
    </citation>
    <scope>NUCLEOTIDE SEQUENCE</scope>
    <source>
        <strain evidence="13">BRM-3</strain>
    </source>
</reference>
<keyword evidence="4" id="KW-0808">Transferase</keyword>
<evidence type="ECO:0000256" key="5">
    <source>
        <dbReference type="ARBA" id="ARBA00022723"/>
    </source>
</evidence>
<dbReference type="SUPFAM" id="SSF64438">
    <property type="entry name" value="CNF1/YfiH-like putative cysteine hydrolases"/>
    <property type="match status" value="1"/>
</dbReference>
<organism evidence="13 14">
    <name type="scientific">Brachybacterium huguangmaarense</name>
    <dbReference type="NCBI Taxonomy" id="1652028"/>
    <lineage>
        <taxon>Bacteria</taxon>
        <taxon>Bacillati</taxon>
        <taxon>Actinomycetota</taxon>
        <taxon>Actinomycetes</taxon>
        <taxon>Micrococcales</taxon>
        <taxon>Dermabacteraceae</taxon>
        <taxon>Brachybacterium</taxon>
    </lineage>
</organism>
<evidence type="ECO:0000256" key="9">
    <source>
        <dbReference type="ARBA" id="ARBA00047989"/>
    </source>
</evidence>
<keyword evidence="6" id="KW-0378">Hydrolase</keyword>
<evidence type="ECO:0000313" key="13">
    <source>
        <dbReference type="EMBL" id="UYG15571.1"/>
    </source>
</evidence>
<dbReference type="Proteomes" id="UP001164305">
    <property type="component" value="Chromosome"/>
</dbReference>
<dbReference type="Gene3D" id="3.60.140.10">
    <property type="entry name" value="CNF1/YfiH-like putative cysteine hydrolases"/>
    <property type="match status" value="1"/>
</dbReference>
<dbReference type="EMBL" id="CP107020">
    <property type="protein sequence ID" value="UYG15571.1"/>
    <property type="molecule type" value="Genomic_DNA"/>
</dbReference>
<comment type="similarity">
    <text evidence="3 12">Belongs to the purine nucleoside phosphorylase YfiH/LACC1 family.</text>
</comment>
<accession>A0ABY6FYV6</accession>
<gene>
    <name evidence="13" type="primary">pgeF</name>
    <name evidence="13" type="ORF">BRM3_07885</name>
</gene>
<sequence length="248" mass="25493">MSGTDLPARASRLRGARALFTTRDGGVSGAPYASLNLARHVGDDEGAVAANRERLRAAIGVDVVYVDQVHSADVAVVGEGDEPDGGSVRTADALVTRRGDIALAIMVADCLPVLLVDAEAGVVGAAHAGRAGLLGGVLENTVAAMQALGADVERVRAEIGPSVCGSCYEVPAAMRADAERTLPGIGATTRRGTPSLDLRAGAVLALTGAGLRAGHVLSDAPCTVEDERFYSYRREQRTGRLAGVIRRA</sequence>
<keyword evidence="7" id="KW-0862">Zinc</keyword>
<keyword evidence="5" id="KW-0479">Metal-binding</keyword>
<comment type="catalytic activity">
    <reaction evidence="10">
        <text>adenosine + phosphate = alpha-D-ribose 1-phosphate + adenine</text>
        <dbReference type="Rhea" id="RHEA:27642"/>
        <dbReference type="ChEBI" id="CHEBI:16335"/>
        <dbReference type="ChEBI" id="CHEBI:16708"/>
        <dbReference type="ChEBI" id="CHEBI:43474"/>
        <dbReference type="ChEBI" id="CHEBI:57720"/>
        <dbReference type="EC" id="2.4.2.1"/>
    </reaction>
    <physiologicalReaction direction="left-to-right" evidence="10">
        <dbReference type="Rhea" id="RHEA:27643"/>
    </physiologicalReaction>
</comment>
<evidence type="ECO:0000256" key="1">
    <source>
        <dbReference type="ARBA" id="ARBA00000553"/>
    </source>
</evidence>
<dbReference type="Pfam" id="PF02578">
    <property type="entry name" value="Cu-oxidase_4"/>
    <property type="match status" value="1"/>
</dbReference>
<evidence type="ECO:0000256" key="2">
    <source>
        <dbReference type="ARBA" id="ARBA00003215"/>
    </source>
</evidence>
<evidence type="ECO:0000256" key="10">
    <source>
        <dbReference type="ARBA" id="ARBA00048968"/>
    </source>
</evidence>
<comment type="catalytic activity">
    <reaction evidence="1">
        <text>inosine + phosphate = alpha-D-ribose 1-phosphate + hypoxanthine</text>
        <dbReference type="Rhea" id="RHEA:27646"/>
        <dbReference type="ChEBI" id="CHEBI:17368"/>
        <dbReference type="ChEBI" id="CHEBI:17596"/>
        <dbReference type="ChEBI" id="CHEBI:43474"/>
        <dbReference type="ChEBI" id="CHEBI:57720"/>
        <dbReference type="EC" id="2.4.2.1"/>
    </reaction>
    <physiologicalReaction direction="left-to-right" evidence="1">
        <dbReference type="Rhea" id="RHEA:27647"/>
    </physiologicalReaction>
</comment>
<evidence type="ECO:0000256" key="4">
    <source>
        <dbReference type="ARBA" id="ARBA00022679"/>
    </source>
</evidence>
<evidence type="ECO:0000256" key="7">
    <source>
        <dbReference type="ARBA" id="ARBA00022833"/>
    </source>
</evidence>
<dbReference type="RefSeq" id="WP_263592785.1">
    <property type="nucleotide sequence ID" value="NZ_CP107020.1"/>
</dbReference>
<dbReference type="InterPro" id="IPR038371">
    <property type="entry name" value="Cu_polyphenol_OxRdtase_sf"/>
</dbReference>
<proteinExistence type="inferred from homology"/>
<dbReference type="InterPro" id="IPR003730">
    <property type="entry name" value="Cu_polyphenol_OxRdtase"/>
</dbReference>
<comment type="function">
    <text evidence="2">Purine nucleoside enzyme that catalyzes the phosphorolysis of adenosine and inosine nucleosides, yielding D-ribose 1-phosphate and the respective free bases, adenine and hypoxanthine. Also catalyzes the phosphorolysis of S-methyl-5'-thioadenosine into adenine and S-methyl-5-thio-alpha-D-ribose 1-phosphate. Also has adenosine deaminase activity.</text>
</comment>
<evidence type="ECO:0000256" key="6">
    <source>
        <dbReference type="ARBA" id="ARBA00022801"/>
    </source>
</evidence>
<evidence type="ECO:0000256" key="11">
    <source>
        <dbReference type="ARBA" id="ARBA00049893"/>
    </source>
</evidence>
<dbReference type="PANTHER" id="PTHR30616:SF2">
    <property type="entry name" value="PURINE NUCLEOSIDE PHOSPHORYLASE LACC1"/>
    <property type="match status" value="1"/>
</dbReference>
<evidence type="ECO:0000256" key="8">
    <source>
        <dbReference type="ARBA" id="ARBA00023008"/>
    </source>
</evidence>
<evidence type="ECO:0000256" key="3">
    <source>
        <dbReference type="ARBA" id="ARBA00007353"/>
    </source>
</evidence>
<name>A0ABY6FYV6_9MICO</name>